<feature type="compositionally biased region" description="Polar residues" evidence="2">
    <location>
        <begin position="172"/>
        <end position="185"/>
    </location>
</feature>
<evidence type="ECO:0000313" key="3">
    <source>
        <dbReference type="EMBL" id="KAK6353677.1"/>
    </source>
</evidence>
<evidence type="ECO:0000256" key="2">
    <source>
        <dbReference type="SAM" id="MobiDB-lite"/>
    </source>
</evidence>
<keyword evidence="1" id="KW-0040">ANK repeat</keyword>
<protein>
    <submittedName>
        <fullName evidence="3">Uncharacterized protein</fullName>
    </submittedName>
</protein>
<feature type="compositionally biased region" description="Low complexity" evidence="2">
    <location>
        <begin position="40"/>
        <end position="53"/>
    </location>
</feature>
<feature type="compositionally biased region" description="Basic and acidic residues" evidence="2">
    <location>
        <begin position="13"/>
        <end position="34"/>
    </location>
</feature>
<keyword evidence="4" id="KW-1185">Reference proteome</keyword>
<gene>
    <name evidence="3" type="ORF">TWF696_005639</name>
</gene>
<comment type="caution">
    <text evidence="3">The sequence shown here is derived from an EMBL/GenBank/DDBJ whole genome shotgun (WGS) entry which is preliminary data.</text>
</comment>
<evidence type="ECO:0000256" key="1">
    <source>
        <dbReference type="PROSITE-ProRule" id="PRU00023"/>
    </source>
</evidence>
<feature type="region of interest" description="Disordered" evidence="2">
    <location>
        <begin position="106"/>
        <end position="137"/>
    </location>
</feature>
<dbReference type="PROSITE" id="PS50297">
    <property type="entry name" value="ANK_REP_REGION"/>
    <property type="match status" value="1"/>
</dbReference>
<sequence>MSLFGRRKPLPGFEKEPDDGRKLSRVVSWRDRSGKSPNLPSHASPSPQQQPLPFSHTENVAKDPASVSVTNQTIRSLEAAYRRHSVTAYPPALPIKTQMEAMHKQNYNRQEHARPPDQSSPFGLENAHSAVSHTPTTSAEVYEYPPHAVAAAYTPESSTTDDLSPHNFPSEHASQGSQQGPQYYTGTLPGQWPASQQRTEQSSAGQTPRPARDPSPERRHLPTPPPRDEDDLSSVCSDDSFLENERIDYYTKKFNESFQAKNWREAKEFDIKLNAVLNKRKAPPNPSQYFASASIYYMLDELGDAKNCLARIPMKKSTDPSVLVNAMNLDAAIALRLDQYDSSLALSHKSAKYARKFQLGVEKSTAHYISRLVCLKKGDKQEADFYEQMIQDNFSVPEFLIPLKKTMPNLLGDNEDDILGSEPPEPELPPRPHCKTLKMVVSEDKSYDGIRENFHRNPANYSTKISSGTWESLIHQAILADDDSDLARWAYRSPYMNDLWNISVGEFSAYYPLQYAITMLKTYAAKAIISEAKSPEILAQTSTLLKLPLQMAVDTGNEVIVAALLKKGVKPDAIGRTDTEPPLYKAAKLGHYNIARHLLHHGANPLSSINRTHTMSNGNSITDNPLGMAIRAMAKSWTPNNQSEKIVKAMLSVMASGAHPGSLKSLTDQLTDPSNWVYMYCFEEVNASPEAKSRVMKLISDQLNKVMS</sequence>
<organism evidence="3 4">
    <name type="scientific">Orbilia brochopaga</name>
    <dbReference type="NCBI Taxonomy" id="3140254"/>
    <lineage>
        <taxon>Eukaryota</taxon>
        <taxon>Fungi</taxon>
        <taxon>Dikarya</taxon>
        <taxon>Ascomycota</taxon>
        <taxon>Pezizomycotina</taxon>
        <taxon>Orbiliomycetes</taxon>
        <taxon>Orbiliales</taxon>
        <taxon>Orbiliaceae</taxon>
        <taxon>Orbilia</taxon>
    </lineage>
</organism>
<dbReference type="SUPFAM" id="SSF48403">
    <property type="entry name" value="Ankyrin repeat"/>
    <property type="match status" value="1"/>
</dbReference>
<dbReference type="SMART" id="SM00248">
    <property type="entry name" value="ANK"/>
    <property type="match status" value="3"/>
</dbReference>
<dbReference type="Gene3D" id="1.25.40.20">
    <property type="entry name" value="Ankyrin repeat-containing domain"/>
    <property type="match status" value="1"/>
</dbReference>
<feature type="region of interest" description="Disordered" evidence="2">
    <location>
        <begin position="154"/>
        <end position="236"/>
    </location>
</feature>
<dbReference type="Proteomes" id="UP001375240">
    <property type="component" value="Unassembled WGS sequence"/>
</dbReference>
<feature type="region of interest" description="Disordered" evidence="2">
    <location>
        <begin position="1"/>
        <end position="70"/>
    </location>
</feature>
<name>A0AAV9V1B7_9PEZI</name>
<dbReference type="AlphaFoldDB" id="A0AAV9V1B7"/>
<dbReference type="PROSITE" id="PS50088">
    <property type="entry name" value="ANK_REPEAT"/>
    <property type="match status" value="1"/>
</dbReference>
<reference evidence="3 4" key="1">
    <citation type="submission" date="2019-10" db="EMBL/GenBank/DDBJ databases">
        <authorList>
            <person name="Palmer J.M."/>
        </authorList>
    </citation>
    <scope>NUCLEOTIDE SEQUENCE [LARGE SCALE GENOMIC DNA]</scope>
    <source>
        <strain evidence="3 4">TWF696</strain>
    </source>
</reference>
<feature type="compositionally biased region" description="Polar residues" evidence="2">
    <location>
        <begin position="193"/>
        <end position="206"/>
    </location>
</feature>
<feature type="repeat" description="ANK" evidence="1">
    <location>
        <begin position="578"/>
        <end position="604"/>
    </location>
</feature>
<accession>A0AAV9V1B7</accession>
<proteinExistence type="predicted"/>
<dbReference type="InterPro" id="IPR002110">
    <property type="entry name" value="Ankyrin_rpt"/>
</dbReference>
<dbReference type="Pfam" id="PF12796">
    <property type="entry name" value="Ank_2"/>
    <property type="match status" value="1"/>
</dbReference>
<evidence type="ECO:0000313" key="4">
    <source>
        <dbReference type="Proteomes" id="UP001375240"/>
    </source>
</evidence>
<feature type="compositionally biased region" description="Basic and acidic residues" evidence="2">
    <location>
        <begin position="210"/>
        <end position="220"/>
    </location>
</feature>
<dbReference type="InterPro" id="IPR036770">
    <property type="entry name" value="Ankyrin_rpt-contain_sf"/>
</dbReference>
<dbReference type="EMBL" id="JAVHNQ010000003">
    <property type="protein sequence ID" value="KAK6353677.1"/>
    <property type="molecule type" value="Genomic_DNA"/>
</dbReference>